<keyword evidence="1" id="KW-0732">Signal</keyword>
<evidence type="ECO:0000256" key="1">
    <source>
        <dbReference type="SAM" id="SignalP"/>
    </source>
</evidence>
<accession>A0A5U8JJV0</accession>
<reference evidence="2" key="1">
    <citation type="submission" date="2018-06" db="EMBL/GenBank/DDBJ databases">
        <authorList>
            <person name="Ashton P.M."/>
            <person name="Dallman T."/>
            <person name="Nair S."/>
            <person name="De Pinna E."/>
            <person name="Peters T."/>
            <person name="Grant K."/>
        </authorList>
    </citation>
    <scope>NUCLEOTIDE SEQUENCE [LARGE SCALE GENOMIC DNA]</scope>
    <source>
        <strain evidence="2">449454</strain>
    </source>
</reference>
<feature type="signal peptide" evidence="1">
    <location>
        <begin position="1"/>
        <end position="26"/>
    </location>
</feature>
<dbReference type="Proteomes" id="UP000839597">
    <property type="component" value="Unassembled WGS sequence"/>
</dbReference>
<feature type="chain" id="PRO_5024824270" evidence="1">
    <location>
        <begin position="27"/>
        <end position="471"/>
    </location>
</feature>
<dbReference type="AlphaFoldDB" id="A0A5U8JJV0"/>
<evidence type="ECO:0000313" key="2">
    <source>
        <dbReference type="EMBL" id="EBR8436708.1"/>
    </source>
</evidence>
<organism evidence="2">
    <name type="scientific">Salmonella enterica subsp. enterica serovar Panama</name>
    <dbReference type="NCBI Taxonomy" id="29472"/>
    <lineage>
        <taxon>Bacteria</taxon>
        <taxon>Pseudomonadati</taxon>
        <taxon>Pseudomonadota</taxon>
        <taxon>Gammaproteobacteria</taxon>
        <taxon>Enterobacterales</taxon>
        <taxon>Enterobacteriaceae</taxon>
        <taxon>Salmonella</taxon>
    </lineage>
</organism>
<sequence length="471" mass="52420">MRMNHMSLNRKWILFSLVLVSPAILAAENLNFNYTRADALSLEPQLGLQAKACHSKAEPMDIHVRFDKNVDMKGISEIRLDISGSAYAKSYTVFSPSVKGRADLAPDFLVPWGAHAKGAVNVNETNNVYIPGVPAHNEQPFCFSNGGPRFYSIIYPPAFSFSGLLPIFRDPPYYGDPLGALTKKDFDNKCQRAYDVMVKNQLKDQIEYYWPYGTDLYQHRLIKYKEIGPRTGSYFIEDGIKASGKRFMFAETSLNVFFSERVPDQPPRTESNTTSHDYNMDENCTSSKCSFVFPTGKGNVGNNILSGSGFLVKLNNRNITSLTLNVFAKNGQQTWKWELKDDNHRNDLYALYSFGGSYRIEGSFPKSDDPYNIAGFYVDKKTPGFYSGTLVTRSALNTTYTNFNKVTPLSLPAVQKGAINLVNTDSLTFTVGTGKNGAPTLGVFGQPLKFAPLSVNGKEVASAMDVRNACY</sequence>
<gene>
    <name evidence="2" type="ORF">DOI44_27975</name>
</gene>
<proteinExistence type="predicted"/>
<dbReference type="EMBL" id="AAGTPA010000088">
    <property type="protein sequence ID" value="EBR8436708.1"/>
    <property type="molecule type" value="Genomic_DNA"/>
</dbReference>
<name>A0A5U8JJV0_SALET</name>
<comment type="caution">
    <text evidence="2">The sequence shown here is derived from an EMBL/GenBank/DDBJ whole genome shotgun (WGS) entry which is preliminary data.</text>
</comment>
<protein>
    <submittedName>
        <fullName evidence="2">Uncharacterized protein</fullName>
    </submittedName>
</protein>